<accession>A0A8J3DV95</accession>
<dbReference type="GO" id="GO:0052621">
    <property type="term" value="F:diguanylate cyclase activity"/>
    <property type="evidence" value="ECO:0007669"/>
    <property type="project" value="UniProtKB-EC"/>
</dbReference>
<evidence type="ECO:0000313" key="6">
    <source>
        <dbReference type="Proteomes" id="UP000630142"/>
    </source>
</evidence>
<evidence type="ECO:0000313" key="5">
    <source>
        <dbReference type="EMBL" id="GHD24234.1"/>
    </source>
</evidence>
<dbReference type="RefSeq" id="WP_189507534.1">
    <property type="nucleotide sequence ID" value="NZ_BMZQ01000007.1"/>
</dbReference>
<dbReference type="GO" id="GO:0043709">
    <property type="term" value="P:cell adhesion involved in single-species biofilm formation"/>
    <property type="evidence" value="ECO:0007669"/>
    <property type="project" value="TreeGrafter"/>
</dbReference>
<feature type="transmembrane region" description="Helical" evidence="3">
    <location>
        <begin position="47"/>
        <end position="70"/>
    </location>
</feature>
<keyword evidence="3" id="KW-0812">Transmembrane</keyword>
<dbReference type="InterPro" id="IPR029787">
    <property type="entry name" value="Nucleotide_cyclase"/>
</dbReference>
<dbReference type="GO" id="GO:0005886">
    <property type="term" value="C:plasma membrane"/>
    <property type="evidence" value="ECO:0007669"/>
    <property type="project" value="TreeGrafter"/>
</dbReference>
<dbReference type="PANTHER" id="PTHR45138:SF9">
    <property type="entry name" value="DIGUANYLATE CYCLASE DGCM-RELATED"/>
    <property type="match status" value="1"/>
</dbReference>
<dbReference type="PANTHER" id="PTHR45138">
    <property type="entry name" value="REGULATORY COMPONENTS OF SENSORY TRANSDUCTION SYSTEM"/>
    <property type="match status" value="1"/>
</dbReference>
<dbReference type="InterPro" id="IPR050469">
    <property type="entry name" value="Diguanylate_Cyclase"/>
</dbReference>
<dbReference type="CDD" id="cd01949">
    <property type="entry name" value="GGDEF"/>
    <property type="match status" value="1"/>
</dbReference>
<dbReference type="SMART" id="SM00267">
    <property type="entry name" value="GGDEF"/>
    <property type="match status" value="1"/>
</dbReference>
<comment type="caution">
    <text evidence="5">The sequence shown here is derived from an EMBL/GenBank/DDBJ whole genome shotgun (WGS) entry which is preliminary data.</text>
</comment>
<name>A0A8J3DV95_9HYPH</name>
<evidence type="ECO:0000256" key="1">
    <source>
        <dbReference type="ARBA" id="ARBA00012528"/>
    </source>
</evidence>
<keyword evidence="3" id="KW-0472">Membrane</keyword>
<protein>
    <recommendedName>
        <fullName evidence="1">diguanylate cyclase</fullName>
        <ecNumber evidence="1">2.7.7.65</ecNumber>
    </recommendedName>
</protein>
<dbReference type="NCBIfam" id="TIGR00254">
    <property type="entry name" value="GGDEF"/>
    <property type="match status" value="1"/>
</dbReference>
<dbReference type="SUPFAM" id="SSF55073">
    <property type="entry name" value="Nucleotide cyclase"/>
    <property type="match status" value="1"/>
</dbReference>
<dbReference type="Gene3D" id="3.30.70.270">
    <property type="match status" value="1"/>
</dbReference>
<evidence type="ECO:0000256" key="2">
    <source>
        <dbReference type="ARBA" id="ARBA00034247"/>
    </source>
</evidence>
<comment type="catalytic activity">
    <reaction evidence="2">
        <text>2 GTP = 3',3'-c-di-GMP + 2 diphosphate</text>
        <dbReference type="Rhea" id="RHEA:24898"/>
        <dbReference type="ChEBI" id="CHEBI:33019"/>
        <dbReference type="ChEBI" id="CHEBI:37565"/>
        <dbReference type="ChEBI" id="CHEBI:58805"/>
        <dbReference type="EC" id="2.7.7.65"/>
    </reaction>
</comment>
<dbReference type="InterPro" id="IPR000160">
    <property type="entry name" value="GGDEF_dom"/>
</dbReference>
<organism evidence="5 6">
    <name type="scientific">Tianweitania populi</name>
    <dbReference type="NCBI Taxonomy" id="1607949"/>
    <lineage>
        <taxon>Bacteria</taxon>
        <taxon>Pseudomonadati</taxon>
        <taxon>Pseudomonadota</taxon>
        <taxon>Alphaproteobacteria</taxon>
        <taxon>Hyphomicrobiales</taxon>
        <taxon>Phyllobacteriaceae</taxon>
        <taxon>Tianweitania</taxon>
    </lineage>
</organism>
<dbReference type="Proteomes" id="UP000630142">
    <property type="component" value="Unassembled WGS sequence"/>
</dbReference>
<dbReference type="FunFam" id="3.30.70.270:FF:000001">
    <property type="entry name" value="Diguanylate cyclase domain protein"/>
    <property type="match status" value="1"/>
</dbReference>
<proteinExistence type="predicted"/>
<reference evidence="5" key="1">
    <citation type="journal article" date="2014" name="Int. J. Syst. Evol. Microbiol.">
        <title>Complete genome sequence of Corynebacterium casei LMG S-19264T (=DSM 44701T), isolated from a smear-ripened cheese.</title>
        <authorList>
            <consortium name="US DOE Joint Genome Institute (JGI-PGF)"/>
            <person name="Walter F."/>
            <person name="Albersmeier A."/>
            <person name="Kalinowski J."/>
            <person name="Ruckert C."/>
        </authorList>
    </citation>
    <scope>NUCLEOTIDE SEQUENCE</scope>
    <source>
        <strain evidence="5">KCTC 42249</strain>
    </source>
</reference>
<evidence type="ECO:0000256" key="3">
    <source>
        <dbReference type="SAM" id="Phobius"/>
    </source>
</evidence>
<reference evidence="5" key="2">
    <citation type="submission" date="2020-09" db="EMBL/GenBank/DDBJ databases">
        <authorList>
            <person name="Sun Q."/>
            <person name="Kim S."/>
        </authorList>
    </citation>
    <scope>NUCLEOTIDE SEQUENCE</scope>
    <source>
        <strain evidence="5">KCTC 42249</strain>
    </source>
</reference>
<feature type="transmembrane region" description="Helical" evidence="3">
    <location>
        <begin position="20"/>
        <end position="41"/>
    </location>
</feature>
<gene>
    <name evidence="5" type="ORF">GCM10016234_40210</name>
</gene>
<feature type="domain" description="GGDEF" evidence="4">
    <location>
        <begin position="159"/>
        <end position="291"/>
    </location>
</feature>
<evidence type="ECO:0000259" key="4">
    <source>
        <dbReference type="PROSITE" id="PS50887"/>
    </source>
</evidence>
<keyword evidence="6" id="KW-1185">Reference proteome</keyword>
<dbReference type="GO" id="GO:1902201">
    <property type="term" value="P:negative regulation of bacterial-type flagellum-dependent cell motility"/>
    <property type="evidence" value="ECO:0007669"/>
    <property type="project" value="TreeGrafter"/>
</dbReference>
<dbReference type="PROSITE" id="PS50887">
    <property type="entry name" value="GGDEF"/>
    <property type="match status" value="1"/>
</dbReference>
<dbReference type="AlphaFoldDB" id="A0A8J3DV95"/>
<keyword evidence="3" id="KW-1133">Transmembrane helix</keyword>
<dbReference type="EMBL" id="BMZQ01000007">
    <property type="protein sequence ID" value="GHD24234.1"/>
    <property type="molecule type" value="Genomic_DNA"/>
</dbReference>
<dbReference type="Pfam" id="PF00990">
    <property type="entry name" value="GGDEF"/>
    <property type="match status" value="1"/>
</dbReference>
<sequence>MRLYRSMQRLVGPLPYVWKLLLICFVGMHIPLITLCAWALTLTDAPIPVAALVVVLVATLAGTAFTLWALRRMLRPIANAASALEAYASNQQMPGLPTEYNDAAGRLMSSVQRTVMVLDQRIDEISRIAMTDGLTGVHNRRWMMDVGVPQVEKALQAGEMTSLLVIDLDEFKAINDFWGHSMGDQVLLAVADGIRSAIRDKDSVVRTGGDEFCVFLPDTDGTTVAQIGERVRMHAHEAVQAVPINRSVTISVGAATSTRGDASFTAIYRRADQHLYAVKQNGRNAVIGDKTVPS</sequence>
<dbReference type="InterPro" id="IPR043128">
    <property type="entry name" value="Rev_trsase/Diguanyl_cyclase"/>
</dbReference>
<dbReference type="EC" id="2.7.7.65" evidence="1"/>